<name>A0A1Y3BI87_EURMA</name>
<proteinExistence type="predicted"/>
<protein>
    <submittedName>
        <fullName evidence="1">Uncharacterized protein</fullName>
    </submittedName>
</protein>
<dbReference type="EMBL" id="MUJZ01022277">
    <property type="protein sequence ID" value="OTF79598.1"/>
    <property type="molecule type" value="Genomic_DNA"/>
</dbReference>
<accession>A0A1Y3BI87</accession>
<dbReference type="AlphaFoldDB" id="A0A1Y3BI87"/>
<dbReference type="Proteomes" id="UP000194236">
    <property type="component" value="Unassembled WGS sequence"/>
</dbReference>
<reference evidence="1 2" key="1">
    <citation type="submission" date="2017-03" db="EMBL/GenBank/DDBJ databases">
        <title>Genome Survey of Euroglyphus maynei.</title>
        <authorList>
            <person name="Arlian L.G."/>
            <person name="Morgan M.S."/>
            <person name="Rider S.D."/>
        </authorList>
    </citation>
    <scope>NUCLEOTIDE SEQUENCE [LARGE SCALE GENOMIC DNA]</scope>
    <source>
        <strain evidence="1">Arlian Lab</strain>
        <tissue evidence="1">Whole body</tissue>
    </source>
</reference>
<keyword evidence="2" id="KW-1185">Reference proteome</keyword>
<dbReference type="OrthoDB" id="6490518at2759"/>
<evidence type="ECO:0000313" key="1">
    <source>
        <dbReference type="EMBL" id="OTF79598.1"/>
    </source>
</evidence>
<gene>
    <name evidence="1" type="ORF">BLA29_010219</name>
</gene>
<evidence type="ECO:0000313" key="2">
    <source>
        <dbReference type="Proteomes" id="UP000194236"/>
    </source>
</evidence>
<comment type="caution">
    <text evidence="1">The sequence shown here is derived from an EMBL/GenBank/DDBJ whole genome shotgun (WGS) entry which is preliminary data.</text>
</comment>
<sequence>MKETSLKDDSMNFIRHLKTFYLHGNELLWTNFLELKSNDDDGIRKAFNIALYRTFDDHEAETYQHLISIKERIIDNNHRQSLSTAHSSNDIGFKITFRLPNLVKIILTDKIWKN</sequence>
<organism evidence="1 2">
    <name type="scientific">Euroglyphus maynei</name>
    <name type="common">Mayne's house dust mite</name>
    <dbReference type="NCBI Taxonomy" id="6958"/>
    <lineage>
        <taxon>Eukaryota</taxon>
        <taxon>Metazoa</taxon>
        <taxon>Ecdysozoa</taxon>
        <taxon>Arthropoda</taxon>
        <taxon>Chelicerata</taxon>
        <taxon>Arachnida</taxon>
        <taxon>Acari</taxon>
        <taxon>Acariformes</taxon>
        <taxon>Sarcoptiformes</taxon>
        <taxon>Astigmata</taxon>
        <taxon>Psoroptidia</taxon>
        <taxon>Analgoidea</taxon>
        <taxon>Pyroglyphidae</taxon>
        <taxon>Pyroglyphinae</taxon>
        <taxon>Euroglyphus</taxon>
    </lineage>
</organism>